<feature type="compositionally biased region" description="Pro residues" evidence="5">
    <location>
        <begin position="132"/>
        <end position="145"/>
    </location>
</feature>
<dbReference type="Pfam" id="PF03544">
    <property type="entry name" value="TonB_C"/>
    <property type="match status" value="1"/>
</dbReference>
<comment type="subcellular location">
    <subcellularLocation>
        <location evidence="1">Membrane</location>
        <topology evidence="1">Single-pass membrane protein</topology>
    </subcellularLocation>
</comment>
<dbReference type="AlphaFoldDB" id="A0A931J740"/>
<dbReference type="InterPro" id="IPR037682">
    <property type="entry name" value="TonB_C"/>
</dbReference>
<evidence type="ECO:0000313" key="7">
    <source>
        <dbReference type="EMBL" id="MBH9578744.1"/>
    </source>
</evidence>
<dbReference type="EMBL" id="JAEDAK010000014">
    <property type="protein sequence ID" value="MBH9578744.1"/>
    <property type="molecule type" value="Genomic_DNA"/>
</dbReference>
<evidence type="ECO:0000256" key="2">
    <source>
        <dbReference type="ARBA" id="ARBA00022692"/>
    </source>
</evidence>
<feature type="domain" description="TonB C-terminal" evidence="6">
    <location>
        <begin position="179"/>
        <end position="233"/>
    </location>
</feature>
<organism evidence="7 8">
    <name type="scientific">Inhella proteolytica</name>
    <dbReference type="NCBI Taxonomy" id="2795029"/>
    <lineage>
        <taxon>Bacteria</taxon>
        <taxon>Pseudomonadati</taxon>
        <taxon>Pseudomonadota</taxon>
        <taxon>Betaproteobacteria</taxon>
        <taxon>Burkholderiales</taxon>
        <taxon>Sphaerotilaceae</taxon>
        <taxon>Inhella</taxon>
    </lineage>
</organism>
<gene>
    <name evidence="7" type="ORF">I7X39_17780</name>
</gene>
<keyword evidence="2" id="KW-0812">Transmembrane</keyword>
<dbReference type="NCBIfam" id="TIGR01352">
    <property type="entry name" value="tonB_Cterm"/>
    <property type="match status" value="1"/>
</dbReference>
<name>A0A931J740_9BURK</name>
<dbReference type="GO" id="GO:0016020">
    <property type="term" value="C:membrane"/>
    <property type="evidence" value="ECO:0007669"/>
    <property type="project" value="UniProtKB-SubCell"/>
</dbReference>
<sequence length="235" mass="24386">MRWWWVLGVGVMGSALAQDGGKGLSDAERAKRDAEKVFSFIKFQTVKKPSAAPAAAPSAAAPSPRLAPARSDATPTARSKPAAPEPGVAAAQASAPSLASAPATVPQIAPEASRPQGAAAEDPARPALGAPVQPPAAAAPPPTPEPEPEEQEVELKLVDFVAPELTPQIQATLGASSPVVKLRFMVGTDGKVQSARAVEGVPRRLGQVAERAVLQWRFEPLPAAREVEVEIAFKR</sequence>
<dbReference type="GO" id="GO:0055085">
    <property type="term" value="P:transmembrane transport"/>
    <property type="evidence" value="ECO:0007669"/>
    <property type="project" value="InterPro"/>
</dbReference>
<dbReference type="InterPro" id="IPR006260">
    <property type="entry name" value="TonB/TolA_C"/>
</dbReference>
<keyword evidence="8" id="KW-1185">Reference proteome</keyword>
<dbReference type="Proteomes" id="UP000613266">
    <property type="component" value="Unassembled WGS sequence"/>
</dbReference>
<feature type="region of interest" description="Disordered" evidence="5">
    <location>
        <begin position="46"/>
        <end position="151"/>
    </location>
</feature>
<feature type="compositionally biased region" description="Low complexity" evidence="5">
    <location>
        <begin position="81"/>
        <end position="103"/>
    </location>
</feature>
<evidence type="ECO:0000256" key="5">
    <source>
        <dbReference type="SAM" id="MobiDB-lite"/>
    </source>
</evidence>
<accession>A0A931J740</accession>
<evidence type="ECO:0000256" key="4">
    <source>
        <dbReference type="ARBA" id="ARBA00023136"/>
    </source>
</evidence>
<proteinExistence type="predicted"/>
<keyword evidence="3" id="KW-1133">Transmembrane helix</keyword>
<reference evidence="7" key="1">
    <citation type="submission" date="2020-12" db="EMBL/GenBank/DDBJ databases">
        <title>The genome sequence of Inhella sp. 1Y17.</title>
        <authorList>
            <person name="Liu Y."/>
        </authorList>
    </citation>
    <scope>NUCLEOTIDE SEQUENCE</scope>
    <source>
        <strain evidence="7">1Y17</strain>
    </source>
</reference>
<evidence type="ECO:0000259" key="6">
    <source>
        <dbReference type="Pfam" id="PF03544"/>
    </source>
</evidence>
<protein>
    <submittedName>
        <fullName evidence="7">TonB family protein</fullName>
    </submittedName>
</protein>
<dbReference type="Gene3D" id="3.30.2420.10">
    <property type="entry name" value="TonB"/>
    <property type="match status" value="1"/>
</dbReference>
<evidence type="ECO:0000256" key="1">
    <source>
        <dbReference type="ARBA" id="ARBA00004167"/>
    </source>
</evidence>
<evidence type="ECO:0000256" key="3">
    <source>
        <dbReference type="ARBA" id="ARBA00022989"/>
    </source>
</evidence>
<keyword evidence="4" id="KW-0472">Membrane</keyword>
<evidence type="ECO:0000313" key="8">
    <source>
        <dbReference type="Proteomes" id="UP000613266"/>
    </source>
</evidence>
<dbReference type="RefSeq" id="WP_198112510.1">
    <property type="nucleotide sequence ID" value="NZ_JAEDAK010000014.1"/>
</dbReference>
<dbReference type="SUPFAM" id="SSF74653">
    <property type="entry name" value="TolA/TonB C-terminal domain"/>
    <property type="match status" value="1"/>
</dbReference>
<feature type="compositionally biased region" description="Low complexity" evidence="5">
    <location>
        <begin position="49"/>
        <end position="71"/>
    </location>
</feature>
<comment type="caution">
    <text evidence="7">The sequence shown here is derived from an EMBL/GenBank/DDBJ whole genome shotgun (WGS) entry which is preliminary data.</text>
</comment>